<feature type="region of interest" description="Disordered" evidence="1">
    <location>
        <begin position="1037"/>
        <end position="1136"/>
    </location>
</feature>
<feature type="compositionally biased region" description="Basic and acidic residues" evidence="1">
    <location>
        <begin position="199"/>
        <end position="218"/>
    </location>
</feature>
<feature type="region of interest" description="Disordered" evidence="1">
    <location>
        <begin position="317"/>
        <end position="362"/>
    </location>
</feature>
<protein>
    <recommendedName>
        <fullName evidence="2">Zasp-like motif domain-containing protein</fullName>
    </recommendedName>
</protein>
<feature type="region of interest" description="Disordered" evidence="1">
    <location>
        <begin position="584"/>
        <end position="673"/>
    </location>
</feature>
<accession>A0ABM2A034</accession>
<feature type="compositionally biased region" description="Low complexity" evidence="1">
    <location>
        <begin position="1638"/>
        <end position="1689"/>
    </location>
</feature>
<dbReference type="RefSeq" id="XP_062710490.1">
    <property type="nucleotide sequence ID" value="XM_062854506.1"/>
</dbReference>
<feature type="domain" description="Zasp-like motif" evidence="2">
    <location>
        <begin position="7"/>
        <end position="32"/>
    </location>
</feature>
<evidence type="ECO:0000313" key="4">
    <source>
        <dbReference type="Proteomes" id="UP000069940"/>
    </source>
</evidence>
<feature type="region of interest" description="Disordered" evidence="1">
    <location>
        <begin position="463"/>
        <end position="491"/>
    </location>
</feature>
<evidence type="ECO:0000256" key="1">
    <source>
        <dbReference type="SAM" id="MobiDB-lite"/>
    </source>
</evidence>
<dbReference type="Pfam" id="PF15936">
    <property type="entry name" value="DUF4749"/>
    <property type="match status" value="1"/>
</dbReference>
<reference evidence="4" key="1">
    <citation type="journal article" date="2015" name="Proc. Natl. Acad. Sci. U.S.A.">
        <title>Genome sequence of the Asian Tiger mosquito, Aedes albopictus, reveals insights into its biology, genetics, and evolution.</title>
        <authorList>
            <person name="Chen X.G."/>
            <person name="Jiang X."/>
            <person name="Gu J."/>
            <person name="Xu M."/>
            <person name="Wu Y."/>
            <person name="Deng Y."/>
            <person name="Zhang C."/>
            <person name="Bonizzoni M."/>
            <person name="Dermauw W."/>
            <person name="Vontas J."/>
            <person name="Armbruster P."/>
            <person name="Huang X."/>
            <person name="Yang Y."/>
            <person name="Zhang H."/>
            <person name="He W."/>
            <person name="Peng H."/>
            <person name="Liu Y."/>
            <person name="Wu K."/>
            <person name="Chen J."/>
            <person name="Lirakis M."/>
            <person name="Topalis P."/>
            <person name="Van Leeuwen T."/>
            <person name="Hall A.B."/>
            <person name="Jiang X."/>
            <person name="Thorpe C."/>
            <person name="Mueller R.L."/>
            <person name="Sun C."/>
            <person name="Waterhouse R.M."/>
            <person name="Yan G."/>
            <person name="Tu Z.J."/>
            <person name="Fang X."/>
            <person name="James A.A."/>
        </authorList>
    </citation>
    <scope>NUCLEOTIDE SEQUENCE [LARGE SCALE GENOMIC DNA]</scope>
    <source>
        <strain evidence="4">Foshan</strain>
    </source>
</reference>
<feature type="compositionally biased region" description="Low complexity" evidence="1">
    <location>
        <begin position="1005"/>
        <end position="1019"/>
    </location>
</feature>
<feature type="region of interest" description="Disordered" evidence="1">
    <location>
        <begin position="1220"/>
        <end position="1276"/>
    </location>
</feature>
<feature type="compositionally biased region" description="Basic and acidic residues" evidence="1">
    <location>
        <begin position="1362"/>
        <end position="1401"/>
    </location>
</feature>
<evidence type="ECO:0000313" key="3">
    <source>
        <dbReference type="EnsemblMetazoa" id="AALFPA23_023211.P34518"/>
    </source>
</evidence>
<feature type="compositionally biased region" description="Low complexity" evidence="1">
    <location>
        <begin position="584"/>
        <end position="594"/>
    </location>
</feature>
<feature type="compositionally biased region" description="Polar residues" evidence="1">
    <location>
        <begin position="750"/>
        <end position="767"/>
    </location>
</feature>
<feature type="compositionally biased region" description="Low complexity" evidence="1">
    <location>
        <begin position="1583"/>
        <end position="1626"/>
    </location>
</feature>
<feature type="compositionally biased region" description="Basic and acidic residues" evidence="1">
    <location>
        <begin position="1245"/>
        <end position="1256"/>
    </location>
</feature>
<feature type="compositionally biased region" description="Basic and acidic residues" evidence="1">
    <location>
        <begin position="1454"/>
        <end position="1466"/>
    </location>
</feature>
<dbReference type="Proteomes" id="UP000069940">
    <property type="component" value="Unassembled WGS sequence"/>
</dbReference>
<feature type="compositionally biased region" description="Polar residues" evidence="1">
    <location>
        <begin position="1105"/>
        <end position="1114"/>
    </location>
</feature>
<feature type="compositionally biased region" description="Basic and acidic residues" evidence="1">
    <location>
        <begin position="652"/>
        <end position="673"/>
    </location>
</feature>
<feature type="region of interest" description="Disordered" evidence="1">
    <location>
        <begin position="410"/>
        <end position="443"/>
    </location>
</feature>
<feature type="region of interest" description="Disordered" evidence="1">
    <location>
        <begin position="199"/>
        <end position="244"/>
    </location>
</feature>
<feature type="compositionally biased region" description="Low complexity" evidence="1">
    <location>
        <begin position="533"/>
        <end position="545"/>
    </location>
</feature>
<dbReference type="SMART" id="SM00735">
    <property type="entry name" value="ZM"/>
    <property type="match status" value="1"/>
</dbReference>
<proteinExistence type="predicted"/>
<keyword evidence="4" id="KW-1185">Reference proteome</keyword>
<feature type="region of interest" description="Disordered" evidence="1">
    <location>
        <begin position="844"/>
        <end position="882"/>
    </location>
</feature>
<feature type="compositionally biased region" description="Low complexity" evidence="1">
    <location>
        <begin position="1534"/>
        <end position="1552"/>
    </location>
</feature>
<feature type="compositionally biased region" description="Polar residues" evidence="1">
    <location>
        <begin position="1052"/>
        <end position="1063"/>
    </location>
</feature>
<feature type="region of interest" description="Disordered" evidence="1">
    <location>
        <begin position="700"/>
        <end position="772"/>
    </location>
</feature>
<feature type="compositionally biased region" description="Low complexity" evidence="1">
    <location>
        <begin position="737"/>
        <end position="749"/>
    </location>
</feature>
<feature type="region of interest" description="Disordered" evidence="1">
    <location>
        <begin position="531"/>
        <end position="561"/>
    </location>
</feature>
<feature type="region of interest" description="Disordered" evidence="1">
    <location>
        <begin position="1528"/>
        <end position="1690"/>
    </location>
</feature>
<organism evidence="3 4">
    <name type="scientific">Aedes albopictus</name>
    <name type="common">Asian tiger mosquito</name>
    <name type="synonym">Stegomyia albopicta</name>
    <dbReference type="NCBI Taxonomy" id="7160"/>
    <lineage>
        <taxon>Eukaryota</taxon>
        <taxon>Metazoa</taxon>
        <taxon>Ecdysozoa</taxon>
        <taxon>Arthropoda</taxon>
        <taxon>Hexapoda</taxon>
        <taxon>Insecta</taxon>
        <taxon>Pterygota</taxon>
        <taxon>Neoptera</taxon>
        <taxon>Endopterygota</taxon>
        <taxon>Diptera</taxon>
        <taxon>Nematocera</taxon>
        <taxon>Culicoidea</taxon>
        <taxon>Culicidae</taxon>
        <taxon>Culicinae</taxon>
        <taxon>Aedini</taxon>
        <taxon>Aedes</taxon>
        <taxon>Stegomyia</taxon>
    </lineage>
</organism>
<feature type="region of interest" description="Disordered" evidence="1">
    <location>
        <begin position="117"/>
        <end position="149"/>
    </location>
</feature>
<feature type="region of interest" description="Disordered" evidence="1">
    <location>
        <begin position="66"/>
        <end position="104"/>
    </location>
</feature>
<feature type="region of interest" description="Disordered" evidence="1">
    <location>
        <begin position="998"/>
        <end position="1019"/>
    </location>
</feature>
<dbReference type="EnsemblMetazoa" id="AALFPA23_023211.R34518">
    <property type="protein sequence ID" value="AALFPA23_023211.P34518"/>
    <property type="gene ID" value="AALFPA23_023211"/>
</dbReference>
<feature type="region of interest" description="Disordered" evidence="1">
    <location>
        <begin position="919"/>
        <end position="958"/>
    </location>
</feature>
<dbReference type="GeneID" id="109413053"/>
<feature type="compositionally biased region" description="Low complexity" evidence="1">
    <location>
        <begin position="922"/>
        <end position="937"/>
    </location>
</feature>
<name>A0ABM2A034_AEDAL</name>
<feature type="region of interest" description="Disordered" evidence="1">
    <location>
        <begin position="1357"/>
        <end position="1401"/>
    </location>
</feature>
<sequence>MATMQRRLVHKQFNSPINLYSQRNIQETLDRELKQLSNGAIGIDFDDPSTTKPPSLAKSAVLQALEEDERQQSRANKGWQRPSRSRQRDVPAVPRTSRTPCIDRDTVMRINRRPVRHRSCDNFWPPSSARTPSPLERTGGPSVGDSEGGSFAYDGVRRYGSNESVYFDVEKVCKQHKIDPLRSKFDKANVVLVDWGRKGRGREDNGSYDKRCREKADDTANNSINRGENIESEKRPSVPRGMTGDVKRETFDEIEQTLEPPSPPPRRYFLPMEQIQSGMGVEILLRCYKLSPEQDELRKDPISPTMYNYQDKIKPAGGPVPESDGILHQDGIQSKPPLKVRSTSTKRSKPPTPVHFSGGHNSDIHNLDSSVVGRRDELDIQYVNSDIDLIFNITAGSSPATPPQITVTECRDSTPDAATNHFDNRYPMGHQHSDQQQQRQTMLPKTSDQLLNEIIDGNHNYNEKLITNSGRSDMESHPATTSATFTESDRQCRRRAQQLPNEQHSKLNVSNQANRNWINLNSNEIHPYAYGGSSADAPAEAPSSSFHNDPAAAGQWGEDSPTTAATRMTQTRVVLCNPMMATASTTDDASDTVSRPLMAGPNDRTPIATHVVNDDNDDDDKDNPAVRNNYDNKSVKSNYGDPIRAAAPDEGGVERHGQRRLERSDSRDSSRSWRVDELLEFPPPPPYLCLCEDESIPSGRCSEERSALGSSRSSDGGAQICDNRNPSPAFGPLLQPSSPSSYHGASSWSRVDNPTISQSCRQDSTSSTVPTPSAHAVAVAAAATAVDVGPTAKQRWDDNRAAVVPDTSGGGHRHQLLRRTDDYFKTNLTDDKFLSENVNIASNLGGDRWDQQQQQQQLRSKLRRTNHATDDPRGFIDDGDGDDDDRMVNRFHRRAAPSIVVQTHVPLHKSIDAFLDAEREASTGGKSSTTTAVTAPRSSPPPPVPPRPEESENSTRFVSFTDGEYIFGPYDARSEEFQRFDLWDGDFHKRHNRHCHHHHHRCCKKQSPGGTSDGSTRSSSSSSTLCLECHCQRSSVTSSETLKGDETPKSPLKQQQRRPSQVENYDDTQRNVPAGNEQPQCSPEPAYGRWVRFDNGNISPPPSTPDQQFQSTTPARIPTPYPSPTHPTAGAPDDHTQLHQNVFDQFAAALEHQPQSKPGAVDFVENVPLIDVVLDDLLTFSKTLVLRQSPVGGFPLAAEREEAKIVEINDDNLINLLADDDDDGHGIDTKRVDQVDAASRSETLPSKHRDSTKDDASGSDWHQENSGNESFPDERCDLNANEGQAQLEPKKQNHSVDDSKDVVDNYLSTRRNHEDIFANVAIFNWNPLDVYHQHGLFMIDPRFALADLHATVPDFSYSTPHGQDDSYNERQSRAWNEDDGGHMRNDAHLNSPKRESASNDRHPAVPAAVQFLQQDDEDTAPAPVPDIGTVGITDGADLSSVDVNSFATQLEPTDDGRLLESHKIPNDRTSSASGSPAAAVDHFYDSAHVEYPVRADLFTTTTTTIQECHQSPKESDYVNDPAKNITTTITATGSSSRRSSRSGSSNSCSRRSSLQRQELTGETEGLKRVAWPPPAELGEGDYQHQQPVQQPQQPYHYPPQQQQPVHHQQQQQQHYQQPYTQPQPQHQPRERIIPIQRPEPSTQQPQYQPQPTQAFQPLVSSAQHHQQQQQQEQQFYQQPEAVPQQHQQQFYHTTAADSQIPFVTTLRKEAPMSQEPTPVYHSEPVAAIYQGGTNMRGDQKWPPAEVKKQSELENEERLKLAQQPAFRPRKVQKDYTDFFAKNALNATYPGYRAPPGTQHHS</sequence>
<dbReference type="InterPro" id="IPR006643">
    <property type="entry name" value="Zasp-like_motif"/>
</dbReference>
<reference evidence="3" key="2">
    <citation type="submission" date="2025-05" db="UniProtKB">
        <authorList>
            <consortium name="EnsemblMetazoa"/>
        </authorList>
    </citation>
    <scope>IDENTIFICATION</scope>
    <source>
        <strain evidence="3">Foshan</strain>
    </source>
</reference>
<feature type="compositionally biased region" description="Basic and acidic residues" evidence="1">
    <location>
        <begin position="867"/>
        <end position="876"/>
    </location>
</feature>
<evidence type="ECO:0000259" key="2">
    <source>
        <dbReference type="SMART" id="SM00735"/>
    </source>
</evidence>
<feature type="compositionally biased region" description="Polar residues" evidence="1">
    <location>
        <begin position="708"/>
        <end position="726"/>
    </location>
</feature>
<feature type="region of interest" description="Disordered" evidence="1">
    <location>
        <begin position="1452"/>
        <end position="1476"/>
    </location>
</feature>
<dbReference type="InterPro" id="IPR031847">
    <property type="entry name" value="PDLI1-4/Zasp-like_mid"/>
</dbReference>
<feature type="compositionally biased region" description="Basic and acidic residues" evidence="1">
    <location>
        <begin position="1224"/>
        <end position="1234"/>
    </location>
</feature>